<name>A0A6J7LZQ0_9ZZZZ</name>
<reference evidence="1" key="1">
    <citation type="submission" date="2020-05" db="EMBL/GenBank/DDBJ databases">
        <authorList>
            <person name="Chiriac C."/>
            <person name="Salcher M."/>
            <person name="Ghai R."/>
            <person name="Kavagutti S V."/>
        </authorList>
    </citation>
    <scope>NUCLEOTIDE SEQUENCE</scope>
</reference>
<gene>
    <name evidence="1" type="ORF">UFOPK3914_00625</name>
</gene>
<dbReference type="EMBL" id="CAFBOG010000041">
    <property type="protein sequence ID" value="CAB4974016.1"/>
    <property type="molecule type" value="Genomic_DNA"/>
</dbReference>
<accession>A0A6J7LZQ0</accession>
<evidence type="ECO:0000313" key="1">
    <source>
        <dbReference type="EMBL" id="CAB4974016.1"/>
    </source>
</evidence>
<protein>
    <submittedName>
        <fullName evidence="1">Unannotated protein</fullName>
    </submittedName>
</protein>
<proteinExistence type="predicted"/>
<organism evidence="1">
    <name type="scientific">freshwater metagenome</name>
    <dbReference type="NCBI Taxonomy" id="449393"/>
    <lineage>
        <taxon>unclassified sequences</taxon>
        <taxon>metagenomes</taxon>
        <taxon>ecological metagenomes</taxon>
    </lineage>
</organism>
<sequence length="46" mass="4761">MMAAGLIRMVEVANRIHSGEVSRGVAHATGGHALQHNLIAVLEGEG</sequence>
<dbReference type="AlphaFoldDB" id="A0A6J7LZQ0"/>